<name>A0ABZ1YW88_9NOCA</name>
<dbReference type="RefSeq" id="WP_327099415.1">
    <property type="nucleotide sequence ID" value="NZ_CP109149.1"/>
</dbReference>
<sequence length="154" mass="17236">MAEPSFKGFAEIVDAIQHARTGTGFIAMIDIYPIVALDRMPSERGLRACATEVYRAWDKTSVVAGVTPSKVRRWRTALIEHVSENPFNYLSEVQCAQAARLGGRLAELIETEMGAIRMVATVDYRPHDWYAAQWEDWLLVAAGRATVLHLGWDS</sequence>
<keyword evidence="2" id="KW-1185">Reference proteome</keyword>
<protein>
    <submittedName>
        <fullName evidence="1">Uncharacterized protein</fullName>
    </submittedName>
</protein>
<dbReference type="Proteomes" id="UP001432062">
    <property type="component" value="Chromosome"/>
</dbReference>
<accession>A0ABZ1YW88</accession>
<gene>
    <name evidence="1" type="ORF">OG563_45060</name>
</gene>
<proteinExistence type="predicted"/>
<evidence type="ECO:0000313" key="2">
    <source>
        <dbReference type="Proteomes" id="UP001432062"/>
    </source>
</evidence>
<evidence type="ECO:0000313" key="1">
    <source>
        <dbReference type="EMBL" id="WUV46160.1"/>
    </source>
</evidence>
<reference evidence="1" key="1">
    <citation type="submission" date="2022-10" db="EMBL/GenBank/DDBJ databases">
        <title>The complete genomes of actinobacterial strains from the NBC collection.</title>
        <authorList>
            <person name="Joergensen T.S."/>
            <person name="Alvarez Arevalo M."/>
            <person name="Sterndorff E.B."/>
            <person name="Faurdal D."/>
            <person name="Vuksanovic O."/>
            <person name="Mourched A.-S."/>
            <person name="Charusanti P."/>
            <person name="Shaw S."/>
            <person name="Blin K."/>
            <person name="Weber T."/>
        </authorList>
    </citation>
    <scope>NUCLEOTIDE SEQUENCE</scope>
    <source>
        <strain evidence="1">NBC_01482</strain>
    </source>
</reference>
<organism evidence="1 2">
    <name type="scientific">Nocardia vinacea</name>
    <dbReference type="NCBI Taxonomy" id="96468"/>
    <lineage>
        <taxon>Bacteria</taxon>
        <taxon>Bacillati</taxon>
        <taxon>Actinomycetota</taxon>
        <taxon>Actinomycetes</taxon>
        <taxon>Mycobacteriales</taxon>
        <taxon>Nocardiaceae</taxon>
        <taxon>Nocardia</taxon>
    </lineage>
</organism>
<dbReference type="EMBL" id="CP109441">
    <property type="protein sequence ID" value="WUV46160.1"/>
    <property type="molecule type" value="Genomic_DNA"/>
</dbReference>